<dbReference type="KEGG" id="fax:FUAX_18730"/>
<dbReference type="Pfam" id="PF13715">
    <property type="entry name" value="CarbopepD_reg_2"/>
    <property type="match status" value="1"/>
</dbReference>
<reference evidence="11 12" key="1">
    <citation type="submission" date="2021-12" db="EMBL/GenBank/DDBJ databases">
        <title>Genome sequencing of bacteria with rrn-lacking chromosome and rrn-plasmid.</title>
        <authorList>
            <person name="Anda M."/>
            <person name="Iwasaki W."/>
        </authorList>
    </citation>
    <scope>NUCLEOTIDE SEQUENCE [LARGE SCALE GENOMIC DNA]</scope>
    <source>
        <strain evidence="11 12">DSM 100852</strain>
    </source>
</reference>
<dbReference type="Gene3D" id="2.40.170.20">
    <property type="entry name" value="TonB-dependent receptor, beta-barrel domain"/>
    <property type="match status" value="1"/>
</dbReference>
<evidence type="ECO:0000256" key="3">
    <source>
        <dbReference type="ARBA" id="ARBA00022452"/>
    </source>
</evidence>
<dbReference type="InterPro" id="IPR012910">
    <property type="entry name" value="Plug_dom"/>
</dbReference>
<keyword evidence="2" id="KW-0813">Transport</keyword>
<feature type="signal peptide" evidence="9">
    <location>
        <begin position="1"/>
        <end position="28"/>
    </location>
</feature>
<dbReference type="Gene3D" id="2.170.130.10">
    <property type="entry name" value="TonB-dependent receptor, plug domain"/>
    <property type="match status" value="1"/>
</dbReference>
<evidence type="ECO:0000256" key="7">
    <source>
        <dbReference type="ARBA" id="ARBA00023237"/>
    </source>
</evidence>
<gene>
    <name evidence="11" type="ORF">FUAX_18730</name>
</gene>
<evidence type="ECO:0000256" key="2">
    <source>
        <dbReference type="ARBA" id="ARBA00022448"/>
    </source>
</evidence>
<evidence type="ECO:0000313" key="12">
    <source>
        <dbReference type="Proteomes" id="UP001348817"/>
    </source>
</evidence>
<dbReference type="InterPro" id="IPR039426">
    <property type="entry name" value="TonB-dep_rcpt-like"/>
</dbReference>
<dbReference type="InterPro" id="IPR008969">
    <property type="entry name" value="CarboxyPept-like_regulatory"/>
</dbReference>
<dbReference type="PANTHER" id="PTHR30069:SF29">
    <property type="entry name" value="HEMOGLOBIN AND HEMOGLOBIN-HAPTOGLOBIN-BINDING PROTEIN 1-RELATED"/>
    <property type="match status" value="1"/>
</dbReference>
<dbReference type="EMBL" id="AP025314">
    <property type="protein sequence ID" value="BDD09441.1"/>
    <property type="molecule type" value="Genomic_DNA"/>
</dbReference>
<sequence length="918" mass="104196">MIWILRKATIGCFIFLLSSFCAIQKVNAQYTDILAGKVISKASGKPLPYANVMIRPINKGLISDEQGKFQIAIPNHIQTDTFKLSLSYVGMRALDTLIVGPWKGNIIFALEEENLRLKEITTTATRLSDNNSSSVIEIKEQAISQMQGNSLTEIFQTLPGGKILNPEFQSLKTFNLRTASESETDLQNNAFGIGFFVDGMQLSNDVNMQSRNPGIPGAGPLSHPSGSFYSDRGNGDNPSNGFDLRQFPLDDIESVQVIQGVPTAEYGNLTDGAVIIKTKTGKTPFRGRFSMAYGNTSAALGKGFLLPGKWGTLNASLTYLNSVPNKRNKIKSFNRLTGSLRWVSFLADKQLRNDLKVTIGRNLDQTKLDPDQGDDRKSKFEQTQIRIHEELAYLPSNNWVDKISGSFSLSYEKQSSYDQQYLNSGVKAISTALESGTFEGEFIPGNYLSFRSIEGNPVTTTTALKIKKSFKTGSIDHLLGAGLEYRFSKNYGDGRVYDLRRPRFVFDRYGQERPYDFKDAPAQKNFGAYIQDAMSGRLGSRKWTLYAGLRIDAQNNWATFSPRTTFNIQVTKRIKLKTAFGMSSKAPSSEMLYPGPLYFDIPLLKYYPNDPDENLFLVHTKVFEARPKNLKVQRATNMELTMEYNSSFGNLHITAFRKRVDNGFQRLKKYVAYELPVYEIADTPEGQKPIYQESGKTKIHALQYREATNGRHSNNYGIELYYRSPKIPELHTSFTANFQYIKSNTFNDHGEIGLVPEEHYDKPIQYAYYDKPNTQYEKLGGQIVTNHHFPQLGLSVNLRTELFLMNNTYNSAWDGTPLGYYTDSFEYIPIPKDEVDNPEYSYLKRVFSEASTDKLPFVYGNLHLRIKKEVNRNLSLSFRINNLLNLRPRYKYTDFSGKEYEEQLNQTPFYGAEINYTF</sequence>
<dbReference type="GO" id="GO:0009279">
    <property type="term" value="C:cell outer membrane"/>
    <property type="evidence" value="ECO:0007669"/>
    <property type="project" value="UniProtKB-SubCell"/>
</dbReference>
<dbReference type="GO" id="GO:0044718">
    <property type="term" value="P:siderophore transmembrane transport"/>
    <property type="evidence" value="ECO:0007669"/>
    <property type="project" value="TreeGrafter"/>
</dbReference>
<keyword evidence="6" id="KW-0472">Membrane</keyword>
<dbReference type="Pfam" id="PF07715">
    <property type="entry name" value="Plug"/>
    <property type="match status" value="1"/>
</dbReference>
<dbReference type="InterPro" id="IPR036942">
    <property type="entry name" value="Beta-barrel_TonB_sf"/>
</dbReference>
<evidence type="ECO:0000256" key="8">
    <source>
        <dbReference type="SAM" id="MobiDB-lite"/>
    </source>
</evidence>
<evidence type="ECO:0000313" key="11">
    <source>
        <dbReference type="EMBL" id="BDD09441.1"/>
    </source>
</evidence>
<accession>A0AAU9CB92</accession>
<evidence type="ECO:0000256" key="1">
    <source>
        <dbReference type="ARBA" id="ARBA00004571"/>
    </source>
</evidence>
<feature type="domain" description="TonB-dependent receptor plug" evidence="10">
    <location>
        <begin position="132"/>
        <end position="268"/>
    </location>
</feature>
<comment type="subcellular location">
    <subcellularLocation>
        <location evidence="1">Cell outer membrane</location>
        <topology evidence="1">Multi-pass membrane protein</topology>
    </subcellularLocation>
</comment>
<name>A0AAU9CB92_9BACT</name>
<keyword evidence="12" id="KW-1185">Reference proteome</keyword>
<keyword evidence="7" id="KW-0998">Cell outer membrane</keyword>
<keyword evidence="11" id="KW-0675">Receptor</keyword>
<dbReference type="SUPFAM" id="SSF49464">
    <property type="entry name" value="Carboxypeptidase regulatory domain-like"/>
    <property type="match status" value="1"/>
</dbReference>
<dbReference type="GO" id="GO:0015344">
    <property type="term" value="F:siderophore uptake transmembrane transporter activity"/>
    <property type="evidence" value="ECO:0007669"/>
    <property type="project" value="TreeGrafter"/>
</dbReference>
<dbReference type="SUPFAM" id="SSF56935">
    <property type="entry name" value="Porins"/>
    <property type="match status" value="1"/>
</dbReference>
<dbReference type="InterPro" id="IPR037066">
    <property type="entry name" value="Plug_dom_sf"/>
</dbReference>
<feature type="region of interest" description="Disordered" evidence="8">
    <location>
        <begin position="207"/>
        <end position="243"/>
    </location>
</feature>
<keyword evidence="3" id="KW-1134">Transmembrane beta strand</keyword>
<evidence type="ECO:0000259" key="10">
    <source>
        <dbReference type="Pfam" id="PF07715"/>
    </source>
</evidence>
<protein>
    <submittedName>
        <fullName evidence="11">TonB-dependent receptor</fullName>
    </submittedName>
</protein>
<evidence type="ECO:0000256" key="5">
    <source>
        <dbReference type="ARBA" id="ARBA00022729"/>
    </source>
</evidence>
<dbReference type="Proteomes" id="UP001348817">
    <property type="component" value="Chromosome"/>
</dbReference>
<proteinExistence type="predicted"/>
<evidence type="ECO:0000256" key="9">
    <source>
        <dbReference type="SAM" id="SignalP"/>
    </source>
</evidence>
<feature type="chain" id="PRO_5043358722" evidence="9">
    <location>
        <begin position="29"/>
        <end position="918"/>
    </location>
</feature>
<evidence type="ECO:0000256" key="6">
    <source>
        <dbReference type="ARBA" id="ARBA00023136"/>
    </source>
</evidence>
<keyword evidence="4" id="KW-0812">Transmembrane</keyword>
<dbReference type="RefSeq" id="WP_338394642.1">
    <property type="nucleotide sequence ID" value="NZ_AP025314.1"/>
</dbReference>
<dbReference type="PANTHER" id="PTHR30069">
    <property type="entry name" value="TONB-DEPENDENT OUTER MEMBRANE RECEPTOR"/>
    <property type="match status" value="1"/>
</dbReference>
<keyword evidence="5 9" id="KW-0732">Signal</keyword>
<organism evidence="11 12">
    <name type="scientific">Fulvitalea axinellae</name>
    <dbReference type="NCBI Taxonomy" id="1182444"/>
    <lineage>
        <taxon>Bacteria</taxon>
        <taxon>Pseudomonadati</taxon>
        <taxon>Bacteroidota</taxon>
        <taxon>Cytophagia</taxon>
        <taxon>Cytophagales</taxon>
        <taxon>Persicobacteraceae</taxon>
        <taxon>Fulvitalea</taxon>
    </lineage>
</organism>
<evidence type="ECO:0000256" key="4">
    <source>
        <dbReference type="ARBA" id="ARBA00022692"/>
    </source>
</evidence>
<dbReference type="AlphaFoldDB" id="A0AAU9CB92"/>